<organism evidence="2 3">
    <name type="scientific">Mycena alexandri</name>
    <dbReference type="NCBI Taxonomy" id="1745969"/>
    <lineage>
        <taxon>Eukaryota</taxon>
        <taxon>Fungi</taxon>
        <taxon>Dikarya</taxon>
        <taxon>Basidiomycota</taxon>
        <taxon>Agaricomycotina</taxon>
        <taxon>Agaricomycetes</taxon>
        <taxon>Agaricomycetidae</taxon>
        <taxon>Agaricales</taxon>
        <taxon>Marasmiineae</taxon>
        <taxon>Mycenaceae</taxon>
        <taxon>Mycena</taxon>
    </lineage>
</organism>
<accession>A0AAD6WV17</accession>
<dbReference type="Proteomes" id="UP001218188">
    <property type="component" value="Unassembled WGS sequence"/>
</dbReference>
<name>A0AAD6WV17_9AGAR</name>
<keyword evidence="3" id="KW-1185">Reference proteome</keyword>
<gene>
    <name evidence="2" type="ORF">C8F04DRAFT_903065</name>
</gene>
<protein>
    <submittedName>
        <fullName evidence="2">Uncharacterized protein</fullName>
    </submittedName>
</protein>
<reference evidence="2" key="1">
    <citation type="submission" date="2023-03" db="EMBL/GenBank/DDBJ databases">
        <title>Massive genome expansion in bonnet fungi (Mycena s.s.) driven by repeated elements and novel gene families across ecological guilds.</title>
        <authorList>
            <consortium name="Lawrence Berkeley National Laboratory"/>
            <person name="Harder C.B."/>
            <person name="Miyauchi S."/>
            <person name="Viragh M."/>
            <person name="Kuo A."/>
            <person name="Thoen E."/>
            <person name="Andreopoulos B."/>
            <person name="Lu D."/>
            <person name="Skrede I."/>
            <person name="Drula E."/>
            <person name="Henrissat B."/>
            <person name="Morin E."/>
            <person name="Kohler A."/>
            <person name="Barry K."/>
            <person name="LaButti K."/>
            <person name="Morin E."/>
            <person name="Salamov A."/>
            <person name="Lipzen A."/>
            <person name="Mereny Z."/>
            <person name="Hegedus B."/>
            <person name="Baldrian P."/>
            <person name="Stursova M."/>
            <person name="Weitz H."/>
            <person name="Taylor A."/>
            <person name="Grigoriev I.V."/>
            <person name="Nagy L.G."/>
            <person name="Martin F."/>
            <person name="Kauserud H."/>
        </authorList>
    </citation>
    <scope>NUCLEOTIDE SEQUENCE</scope>
    <source>
        <strain evidence="2">CBHHK200</strain>
    </source>
</reference>
<comment type="caution">
    <text evidence="2">The sequence shown here is derived from an EMBL/GenBank/DDBJ whole genome shotgun (WGS) entry which is preliminary data.</text>
</comment>
<feature type="transmembrane region" description="Helical" evidence="1">
    <location>
        <begin position="31"/>
        <end position="49"/>
    </location>
</feature>
<keyword evidence="1" id="KW-1133">Transmembrane helix</keyword>
<evidence type="ECO:0000313" key="2">
    <source>
        <dbReference type="EMBL" id="KAJ7022119.1"/>
    </source>
</evidence>
<feature type="non-terminal residue" evidence="2">
    <location>
        <position position="59"/>
    </location>
</feature>
<feature type="non-terminal residue" evidence="2">
    <location>
        <position position="1"/>
    </location>
</feature>
<keyword evidence="1" id="KW-0812">Transmembrane</keyword>
<dbReference type="AlphaFoldDB" id="A0AAD6WV17"/>
<evidence type="ECO:0000256" key="1">
    <source>
        <dbReference type="SAM" id="Phobius"/>
    </source>
</evidence>
<dbReference type="EMBL" id="JARJCM010000217">
    <property type="protein sequence ID" value="KAJ7022119.1"/>
    <property type="molecule type" value="Genomic_DNA"/>
</dbReference>
<evidence type="ECO:0000313" key="3">
    <source>
        <dbReference type="Proteomes" id="UP001218188"/>
    </source>
</evidence>
<keyword evidence="1" id="KW-0472">Membrane</keyword>
<proteinExistence type="predicted"/>
<sequence length="59" mass="6338">SVSADSLPSPMPPKEWIVMPPMLHAAMPVDAVMATASAALCVFLSVLMISRRRTDFPVP</sequence>